<accession>A0A9W4UPD6</accession>
<evidence type="ECO:0000313" key="3">
    <source>
        <dbReference type="EMBL" id="CAI6339690.1"/>
    </source>
</evidence>
<proteinExistence type="predicted"/>
<sequence>MPRGNDGQTKVHYQGKDDDYIIFVDNVEAVNEWKKDSSVPLAQVVSGWKIFVTHKHGNQGILDTASNQQLDAEFGTSKEEDVVKLILEKGNIQENQNKERQGDTNMTKGPAVAH</sequence>
<dbReference type="InterPro" id="IPR019783">
    <property type="entry name" value="SDO1/SBDS_N"/>
</dbReference>
<gene>
    <name evidence="3" type="ORF">PDIGIT_LOCUS12853</name>
</gene>
<protein>
    <recommendedName>
        <fullName evidence="2">Ribosome maturation protein SDO1/SBDS N-terminal domain-containing protein</fullName>
    </recommendedName>
</protein>
<dbReference type="Gene3D" id="3.30.1250.10">
    <property type="entry name" value="Ribosome maturation protein SBDS, N-terminal domain"/>
    <property type="match status" value="1"/>
</dbReference>
<evidence type="ECO:0000313" key="4">
    <source>
        <dbReference type="Proteomes" id="UP001152607"/>
    </source>
</evidence>
<dbReference type="Pfam" id="PF01172">
    <property type="entry name" value="SBDS_N"/>
    <property type="match status" value="1"/>
</dbReference>
<dbReference type="AlphaFoldDB" id="A0A9W4UPD6"/>
<feature type="region of interest" description="Disordered" evidence="1">
    <location>
        <begin position="90"/>
        <end position="114"/>
    </location>
</feature>
<evidence type="ECO:0000259" key="2">
    <source>
        <dbReference type="Pfam" id="PF01172"/>
    </source>
</evidence>
<dbReference type="InterPro" id="IPR039100">
    <property type="entry name" value="Sdo1/SBDS-like"/>
</dbReference>
<reference evidence="3" key="1">
    <citation type="submission" date="2023-01" db="EMBL/GenBank/DDBJ databases">
        <authorList>
            <person name="Van Ghelder C."/>
            <person name="Rancurel C."/>
        </authorList>
    </citation>
    <scope>NUCLEOTIDE SEQUENCE</scope>
    <source>
        <strain evidence="3">CNCM I-4278</strain>
    </source>
</reference>
<dbReference type="Proteomes" id="UP001152607">
    <property type="component" value="Unassembled WGS sequence"/>
</dbReference>
<organism evidence="3 4">
    <name type="scientific">Periconia digitata</name>
    <dbReference type="NCBI Taxonomy" id="1303443"/>
    <lineage>
        <taxon>Eukaryota</taxon>
        <taxon>Fungi</taxon>
        <taxon>Dikarya</taxon>
        <taxon>Ascomycota</taxon>
        <taxon>Pezizomycotina</taxon>
        <taxon>Dothideomycetes</taxon>
        <taxon>Pleosporomycetidae</taxon>
        <taxon>Pleosporales</taxon>
        <taxon>Massarineae</taxon>
        <taxon>Periconiaceae</taxon>
        <taxon>Periconia</taxon>
    </lineage>
</organism>
<feature type="domain" description="Ribosome maturation protein SDO1/SBDS N-terminal" evidence="2">
    <location>
        <begin position="8"/>
        <end position="100"/>
    </location>
</feature>
<keyword evidence="4" id="KW-1185">Reference proteome</keyword>
<comment type="caution">
    <text evidence="3">The sequence shown here is derived from an EMBL/GenBank/DDBJ whole genome shotgun (WGS) entry which is preliminary data.</text>
</comment>
<dbReference type="PANTHER" id="PTHR10927:SF2">
    <property type="entry name" value="RESTRICTION OF TELOMERE CAPPING PROTEIN 3"/>
    <property type="match status" value="1"/>
</dbReference>
<dbReference type="InterPro" id="IPR036786">
    <property type="entry name" value="Ribosome_mat_SBDS_N_sf"/>
</dbReference>
<dbReference type="OrthoDB" id="2567806at2759"/>
<dbReference type="SUPFAM" id="SSF89895">
    <property type="entry name" value="FYSH domain"/>
    <property type="match status" value="1"/>
</dbReference>
<dbReference type="PANTHER" id="PTHR10927">
    <property type="entry name" value="RIBOSOME MATURATION PROTEIN SBDS"/>
    <property type="match status" value="1"/>
</dbReference>
<dbReference type="EMBL" id="CAOQHR010000009">
    <property type="protein sequence ID" value="CAI6339690.1"/>
    <property type="molecule type" value="Genomic_DNA"/>
</dbReference>
<evidence type="ECO:0000256" key="1">
    <source>
        <dbReference type="SAM" id="MobiDB-lite"/>
    </source>
</evidence>
<name>A0A9W4UPD6_9PLEO</name>